<evidence type="ECO:0000313" key="1">
    <source>
        <dbReference type="EMBL" id="TNN88036.1"/>
    </source>
</evidence>
<reference evidence="1 2" key="1">
    <citation type="submission" date="2019-03" db="EMBL/GenBank/DDBJ databases">
        <title>First draft genome of Liparis tanakae, snailfish: a comprehensive survey of snailfish specific genes.</title>
        <authorList>
            <person name="Kim W."/>
            <person name="Song I."/>
            <person name="Jeong J.-H."/>
            <person name="Kim D."/>
            <person name="Kim S."/>
            <person name="Ryu S."/>
            <person name="Song J.Y."/>
            <person name="Lee S.K."/>
        </authorList>
    </citation>
    <scope>NUCLEOTIDE SEQUENCE [LARGE SCALE GENOMIC DNA]</scope>
    <source>
        <tissue evidence="1">Muscle</tissue>
    </source>
</reference>
<name>A0A4Z2JCT4_9TELE</name>
<evidence type="ECO:0000313" key="2">
    <source>
        <dbReference type="Proteomes" id="UP000314294"/>
    </source>
</evidence>
<dbReference type="AlphaFoldDB" id="A0A4Z2JCT4"/>
<gene>
    <name evidence="1" type="ORF">EYF80_001617</name>
</gene>
<proteinExistence type="predicted"/>
<protein>
    <submittedName>
        <fullName evidence="1">Uncharacterized protein</fullName>
    </submittedName>
</protein>
<comment type="caution">
    <text evidence="1">The sequence shown here is derived from an EMBL/GenBank/DDBJ whole genome shotgun (WGS) entry which is preliminary data.</text>
</comment>
<sequence>MEKKPKPYPFRQVCGNEHTLRKCPRSADSWQITEVVTGPASRNPGLHWYVALAPKEKSFPPILPLTGGTGIPHDDLCIGNDGGRQAELQPPESCRRHTDIREEVEVELVGGAVQKSWDRGTVIFQTQLRLLRYGSGKPGDKMVPVRWLGMEVFHCARALGTVRHSMALGPSSISLQPTCIHGSSACVSNLSQSLTGSV</sequence>
<dbReference type="EMBL" id="SRLO01000007">
    <property type="protein sequence ID" value="TNN88036.1"/>
    <property type="molecule type" value="Genomic_DNA"/>
</dbReference>
<dbReference type="Proteomes" id="UP000314294">
    <property type="component" value="Unassembled WGS sequence"/>
</dbReference>
<accession>A0A4Z2JCT4</accession>
<organism evidence="1 2">
    <name type="scientific">Liparis tanakae</name>
    <name type="common">Tanaka's snailfish</name>
    <dbReference type="NCBI Taxonomy" id="230148"/>
    <lineage>
        <taxon>Eukaryota</taxon>
        <taxon>Metazoa</taxon>
        <taxon>Chordata</taxon>
        <taxon>Craniata</taxon>
        <taxon>Vertebrata</taxon>
        <taxon>Euteleostomi</taxon>
        <taxon>Actinopterygii</taxon>
        <taxon>Neopterygii</taxon>
        <taxon>Teleostei</taxon>
        <taxon>Neoteleostei</taxon>
        <taxon>Acanthomorphata</taxon>
        <taxon>Eupercaria</taxon>
        <taxon>Perciformes</taxon>
        <taxon>Cottioidei</taxon>
        <taxon>Cottales</taxon>
        <taxon>Liparidae</taxon>
        <taxon>Liparis</taxon>
    </lineage>
</organism>
<keyword evidence="2" id="KW-1185">Reference proteome</keyword>